<dbReference type="EC" id="2.7.13.3" evidence="3"/>
<keyword evidence="11 12" id="KW-0472">Membrane</keyword>
<dbReference type="GO" id="GO:0016020">
    <property type="term" value="C:membrane"/>
    <property type="evidence" value="ECO:0007669"/>
    <property type="project" value="UniProtKB-SubCell"/>
</dbReference>
<feature type="domain" description="PAS" evidence="13">
    <location>
        <begin position="26"/>
        <end position="95"/>
    </location>
</feature>
<evidence type="ECO:0000256" key="11">
    <source>
        <dbReference type="ARBA" id="ARBA00023136"/>
    </source>
</evidence>
<proteinExistence type="predicted"/>
<keyword evidence="16" id="KW-1185">Reference proteome</keyword>
<keyword evidence="6" id="KW-0547">Nucleotide-binding</keyword>
<evidence type="ECO:0000256" key="12">
    <source>
        <dbReference type="SAM" id="Phobius"/>
    </source>
</evidence>
<keyword evidence="5 12" id="KW-0812">Transmembrane</keyword>
<dbReference type="AlphaFoldDB" id="A0A1X7LFP3"/>
<dbReference type="InterPro" id="IPR036097">
    <property type="entry name" value="HisK_dim/P_sf"/>
</dbReference>
<dbReference type="SUPFAM" id="SSF55785">
    <property type="entry name" value="PYP-like sensor domain (PAS domain)"/>
    <property type="match status" value="2"/>
</dbReference>
<dbReference type="InterPro" id="IPR050351">
    <property type="entry name" value="BphY/WalK/GraS-like"/>
</dbReference>
<dbReference type="Gene3D" id="1.10.287.130">
    <property type="match status" value="1"/>
</dbReference>
<dbReference type="InterPro" id="IPR003661">
    <property type="entry name" value="HisK_dim/P_dom"/>
</dbReference>
<dbReference type="SUPFAM" id="SSF47384">
    <property type="entry name" value="Homodimeric domain of signal transducing histidine kinase"/>
    <property type="match status" value="1"/>
</dbReference>
<dbReference type="PANTHER" id="PTHR42878">
    <property type="entry name" value="TWO-COMPONENT HISTIDINE KINASE"/>
    <property type="match status" value="1"/>
</dbReference>
<evidence type="ECO:0000259" key="13">
    <source>
        <dbReference type="SMART" id="SM00091"/>
    </source>
</evidence>
<reference evidence="16" key="1">
    <citation type="submission" date="2017-04" db="EMBL/GenBank/DDBJ databases">
        <authorList>
            <person name="Varghese N."/>
            <person name="Submissions S."/>
        </authorList>
    </citation>
    <scope>NUCLEOTIDE SEQUENCE [LARGE SCALE GENOMIC DNA]</scope>
    <source>
        <strain evidence="16">DSM 4125</strain>
    </source>
</reference>
<evidence type="ECO:0000313" key="16">
    <source>
        <dbReference type="Proteomes" id="UP000193804"/>
    </source>
</evidence>
<evidence type="ECO:0000256" key="7">
    <source>
        <dbReference type="ARBA" id="ARBA00022777"/>
    </source>
</evidence>
<dbReference type="SMART" id="SM00091">
    <property type="entry name" value="PAS"/>
    <property type="match status" value="2"/>
</dbReference>
<evidence type="ECO:0000256" key="5">
    <source>
        <dbReference type="ARBA" id="ARBA00022692"/>
    </source>
</evidence>
<accession>A0A1X7LFP3</accession>
<dbReference type="GO" id="GO:0030295">
    <property type="term" value="F:protein kinase activator activity"/>
    <property type="evidence" value="ECO:0007669"/>
    <property type="project" value="TreeGrafter"/>
</dbReference>
<dbReference type="EMBL" id="FXAW01000010">
    <property type="protein sequence ID" value="SMG52183.1"/>
    <property type="molecule type" value="Genomic_DNA"/>
</dbReference>
<keyword evidence="4" id="KW-0808">Transferase</keyword>
<dbReference type="NCBIfam" id="TIGR00229">
    <property type="entry name" value="sensory_box"/>
    <property type="match status" value="1"/>
</dbReference>
<feature type="transmembrane region" description="Helical" evidence="12">
    <location>
        <begin position="7"/>
        <end position="24"/>
    </location>
</feature>
<dbReference type="OrthoDB" id="9811889at2"/>
<evidence type="ECO:0000256" key="8">
    <source>
        <dbReference type="ARBA" id="ARBA00022840"/>
    </source>
</evidence>
<evidence type="ECO:0000256" key="10">
    <source>
        <dbReference type="ARBA" id="ARBA00023012"/>
    </source>
</evidence>
<evidence type="ECO:0000256" key="4">
    <source>
        <dbReference type="ARBA" id="ARBA00022679"/>
    </source>
</evidence>
<dbReference type="InterPro" id="IPR035965">
    <property type="entry name" value="PAS-like_dom_sf"/>
</dbReference>
<dbReference type="GO" id="GO:0000155">
    <property type="term" value="F:phosphorelay sensor kinase activity"/>
    <property type="evidence" value="ECO:0007669"/>
    <property type="project" value="InterPro"/>
</dbReference>
<feature type="domain" description="PAS" evidence="13">
    <location>
        <begin position="153"/>
        <end position="222"/>
    </location>
</feature>
<dbReference type="InterPro" id="IPR000014">
    <property type="entry name" value="PAS"/>
</dbReference>
<evidence type="ECO:0000256" key="9">
    <source>
        <dbReference type="ARBA" id="ARBA00022989"/>
    </source>
</evidence>
<comment type="catalytic activity">
    <reaction evidence="1">
        <text>ATP + protein L-histidine = ADP + protein N-phospho-L-histidine.</text>
        <dbReference type="EC" id="2.7.13.3"/>
    </reaction>
</comment>
<dbReference type="PANTHER" id="PTHR42878:SF7">
    <property type="entry name" value="SENSOR HISTIDINE KINASE GLRK"/>
    <property type="match status" value="1"/>
</dbReference>
<dbReference type="Pfam" id="PF00512">
    <property type="entry name" value="HisKA"/>
    <property type="match status" value="1"/>
</dbReference>
<dbReference type="CDD" id="cd00082">
    <property type="entry name" value="HisKA"/>
    <property type="match status" value="1"/>
</dbReference>
<dbReference type="GO" id="GO:0005524">
    <property type="term" value="F:ATP binding"/>
    <property type="evidence" value="ECO:0007669"/>
    <property type="project" value="UniProtKB-KW"/>
</dbReference>
<keyword evidence="7" id="KW-0418">Kinase</keyword>
<sequence length="360" mass="42022">MCGFIKEYLLISIAVLFIGTVIIMKDKIYTYFDVLNQHSIISATNLKGEIKYVNDQFCDISKYKERELIGAPHSIVNSGFHDRKYFKDLWKTIGKGDVWQGNILNEAKDGSTYWVATTIVPIIEQRKVKEYFSIRIEKTEQMALQQENEFQERRFTQLFNHISEGVIVMKKIQNTFIITDFNQGAEKLDHKKKEEVLGKELLEIFPGTEAGGFSDYIEKAYECGYANYPLLRYQDKNKARWRRGSLYKLPNDEVVCVYHDVSEEIKQLEQLKKYNQKLEEIAFKASHEVRAPVASILGLLQLIDFNDLSDNNRTVLEYMKESVERLDHTIREIVEVSYDTDEGKELFAKLSDLKKHYNTT</sequence>
<evidence type="ECO:0000256" key="2">
    <source>
        <dbReference type="ARBA" id="ARBA00004141"/>
    </source>
</evidence>
<evidence type="ECO:0000259" key="14">
    <source>
        <dbReference type="SMART" id="SM00388"/>
    </source>
</evidence>
<keyword evidence="9 12" id="KW-1133">Transmembrane helix</keyword>
<keyword evidence="8" id="KW-0067">ATP-binding</keyword>
<dbReference type="Proteomes" id="UP000193804">
    <property type="component" value="Unassembled WGS sequence"/>
</dbReference>
<dbReference type="SMART" id="SM00388">
    <property type="entry name" value="HisKA"/>
    <property type="match status" value="1"/>
</dbReference>
<evidence type="ECO:0000313" key="15">
    <source>
        <dbReference type="EMBL" id="SMG52183.1"/>
    </source>
</evidence>
<evidence type="ECO:0000256" key="3">
    <source>
        <dbReference type="ARBA" id="ARBA00012438"/>
    </source>
</evidence>
<dbReference type="Gene3D" id="3.30.450.20">
    <property type="entry name" value="PAS domain"/>
    <property type="match status" value="2"/>
</dbReference>
<comment type="subcellular location">
    <subcellularLocation>
        <location evidence="2">Membrane</location>
        <topology evidence="2">Multi-pass membrane protein</topology>
    </subcellularLocation>
</comment>
<dbReference type="GO" id="GO:0007234">
    <property type="term" value="P:osmosensory signaling via phosphorelay pathway"/>
    <property type="evidence" value="ECO:0007669"/>
    <property type="project" value="TreeGrafter"/>
</dbReference>
<protein>
    <recommendedName>
        <fullName evidence="3">histidine kinase</fullName>
        <ecNumber evidence="3">2.7.13.3</ecNumber>
    </recommendedName>
</protein>
<dbReference type="Pfam" id="PF13426">
    <property type="entry name" value="PAS_9"/>
    <property type="match status" value="2"/>
</dbReference>
<organism evidence="15 16">
    <name type="scientific">Marivirga sericea</name>
    <dbReference type="NCBI Taxonomy" id="1028"/>
    <lineage>
        <taxon>Bacteria</taxon>
        <taxon>Pseudomonadati</taxon>
        <taxon>Bacteroidota</taxon>
        <taxon>Cytophagia</taxon>
        <taxon>Cytophagales</taxon>
        <taxon>Marivirgaceae</taxon>
        <taxon>Marivirga</taxon>
    </lineage>
</organism>
<dbReference type="CDD" id="cd00130">
    <property type="entry name" value="PAS"/>
    <property type="match status" value="2"/>
</dbReference>
<feature type="domain" description="Signal transduction histidine kinase dimerisation/phosphoacceptor" evidence="14">
    <location>
        <begin position="277"/>
        <end position="342"/>
    </location>
</feature>
<evidence type="ECO:0000256" key="1">
    <source>
        <dbReference type="ARBA" id="ARBA00000085"/>
    </source>
</evidence>
<keyword evidence="10" id="KW-0902">Two-component regulatory system</keyword>
<dbReference type="STRING" id="1028.SAMN05661096_03885"/>
<name>A0A1X7LFP3_9BACT</name>
<dbReference type="GO" id="GO:0000156">
    <property type="term" value="F:phosphorelay response regulator activity"/>
    <property type="evidence" value="ECO:0007669"/>
    <property type="project" value="TreeGrafter"/>
</dbReference>
<evidence type="ECO:0000256" key="6">
    <source>
        <dbReference type="ARBA" id="ARBA00022741"/>
    </source>
</evidence>
<gene>
    <name evidence="15" type="ORF">SAMN05661096_03885</name>
</gene>